<reference evidence="1" key="1">
    <citation type="submission" date="2020-05" db="EMBL/GenBank/DDBJ databases">
        <authorList>
            <person name="Zhu T."/>
            <person name="Keshari N."/>
            <person name="Lu X."/>
        </authorList>
    </citation>
    <scope>NUCLEOTIDE SEQUENCE</scope>
    <source>
        <strain evidence="1">NK1-12</strain>
    </source>
</reference>
<evidence type="ECO:0000313" key="1">
    <source>
        <dbReference type="EMBL" id="WNZ23996.1"/>
    </source>
</evidence>
<protein>
    <submittedName>
        <fullName evidence="1">Uncharacterized protein</fullName>
    </submittedName>
</protein>
<sequence>MAILDPNQSYTFSNYFELRIDALELSQYFGYGFTRKQLTLNQYTGVLDRLDLLRTDILEILPRLVRSNEQAKREALIFPVIRTVAHYADTLLRIEYPIKVTAQLQGTIDYLLSIDNLHQLTVIEAKQGDIDYGFTQLVAELIALDQWEQSPAIEQQPVLIGAVTIGDLWRFGRLDRHTKSIAEDINSYRVPEDLEMLLRILIAVFRVT</sequence>
<proteinExistence type="predicted"/>
<dbReference type="AlphaFoldDB" id="A0AA96WMB0"/>
<gene>
    <name evidence="1" type="ORF">HJG54_14780</name>
</gene>
<dbReference type="RefSeq" id="WP_316429545.1">
    <property type="nucleotide sequence ID" value="NZ_CP053586.1"/>
</dbReference>
<dbReference type="EMBL" id="CP053586">
    <property type="protein sequence ID" value="WNZ23996.1"/>
    <property type="molecule type" value="Genomic_DNA"/>
</dbReference>
<accession>A0AA96WMB0</accession>
<organism evidence="1">
    <name type="scientific">Leptolyngbya sp. NK1-12</name>
    <dbReference type="NCBI Taxonomy" id="2547451"/>
    <lineage>
        <taxon>Bacteria</taxon>
        <taxon>Bacillati</taxon>
        <taxon>Cyanobacteriota</taxon>
        <taxon>Cyanophyceae</taxon>
        <taxon>Leptolyngbyales</taxon>
        <taxon>Leptolyngbyaceae</taxon>
        <taxon>Leptolyngbya group</taxon>
        <taxon>Leptolyngbya</taxon>
    </lineage>
</organism>
<name>A0AA96WMB0_9CYAN</name>